<protein>
    <recommendedName>
        <fullName evidence="9">Tryptophan synthase alpha chain</fullName>
        <ecNumber evidence="9">4.2.1.20</ecNumber>
    </recommendedName>
</protein>
<keyword evidence="6 9" id="KW-0057">Aromatic amino acid biosynthesis</keyword>
<dbReference type="PROSITE" id="PS00167">
    <property type="entry name" value="TRP_SYNTHASE_ALPHA"/>
    <property type="match status" value="1"/>
</dbReference>
<dbReference type="Pfam" id="PF00290">
    <property type="entry name" value="Trp_syntA"/>
    <property type="match status" value="1"/>
</dbReference>
<evidence type="ECO:0000256" key="7">
    <source>
        <dbReference type="ARBA" id="ARBA00023239"/>
    </source>
</evidence>
<dbReference type="EMBL" id="FMAO01000004">
    <property type="protein sequence ID" value="SCB90130.1"/>
    <property type="molecule type" value="Genomic_DNA"/>
</dbReference>
<dbReference type="Gene3D" id="3.20.20.70">
    <property type="entry name" value="Aldolase class I"/>
    <property type="match status" value="1"/>
</dbReference>
<dbReference type="FunFam" id="3.20.20.70:FF:000037">
    <property type="entry name" value="Tryptophan synthase alpha chain"/>
    <property type="match status" value="1"/>
</dbReference>
<dbReference type="GO" id="GO:0004834">
    <property type="term" value="F:tryptophan synthase activity"/>
    <property type="evidence" value="ECO:0007669"/>
    <property type="project" value="UniProtKB-UniRule"/>
</dbReference>
<evidence type="ECO:0000313" key="12">
    <source>
        <dbReference type="Proteomes" id="UP000199268"/>
    </source>
</evidence>
<organism evidence="11 12">
    <name type="scientific">Weissella bombi</name>
    <dbReference type="NCBI Taxonomy" id="1505725"/>
    <lineage>
        <taxon>Bacteria</taxon>
        <taxon>Bacillati</taxon>
        <taxon>Bacillota</taxon>
        <taxon>Bacilli</taxon>
        <taxon>Lactobacillales</taxon>
        <taxon>Lactobacillaceae</taxon>
        <taxon>Weissella</taxon>
    </lineage>
</organism>
<proteinExistence type="inferred from homology"/>
<name>A0A1C4A6T8_9LACO</name>
<feature type="active site" description="Proton acceptor" evidence="9">
    <location>
        <position position="68"/>
    </location>
</feature>
<comment type="subunit">
    <text evidence="3 9">Tetramer of two alpha and two beta chains.</text>
</comment>
<sequence>MLQVLQNTKELISMNKLSHIFKNHKVFIPFVVANDPDFDTTVANILALANGGADIVEIGIPFSDPVADGPVIQAANLRAFKADVHTKTVFDIVTAARKETNVPIVLLTYLNIPFKYGYEAFLKKCAELKIDGLVIPDLPYESRDEIVPTATKHNVAIIPLITPTSDKRIEKIAKSATGFIYVVSSLGITGKRDTFYQGLEELITTIRQYTTVPTAIGFGIHTPQQAHEFAKIADGIIIGSAIVDIVAEKQQDAPGAIESFTKSVNQALHATTA</sequence>
<dbReference type="HAMAP" id="MF_00131">
    <property type="entry name" value="Trp_synth_alpha"/>
    <property type="match status" value="1"/>
</dbReference>
<keyword evidence="4 9" id="KW-0028">Amino-acid biosynthesis</keyword>
<evidence type="ECO:0000256" key="1">
    <source>
        <dbReference type="ARBA" id="ARBA00003365"/>
    </source>
</evidence>
<dbReference type="InterPro" id="IPR013785">
    <property type="entry name" value="Aldolase_TIM"/>
</dbReference>
<keyword evidence="12" id="KW-1185">Reference proteome</keyword>
<dbReference type="UniPathway" id="UPA00035">
    <property type="reaction ID" value="UER00044"/>
</dbReference>
<feature type="active site" description="Proton acceptor" evidence="9">
    <location>
        <position position="57"/>
    </location>
</feature>
<evidence type="ECO:0000256" key="5">
    <source>
        <dbReference type="ARBA" id="ARBA00022822"/>
    </source>
</evidence>
<comment type="pathway">
    <text evidence="2 9">Amino-acid biosynthesis; L-tryptophan biosynthesis; L-tryptophan from chorismate: step 5/5.</text>
</comment>
<dbReference type="PANTHER" id="PTHR43406:SF1">
    <property type="entry name" value="TRYPTOPHAN SYNTHASE ALPHA CHAIN, CHLOROPLASTIC"/>
    <property type="match status" value="1"/>
</dbReference>
<comment type="similarity">
    <text evidence="9 10">Belongs to the TrpA family.</text>
</comment>
<evidence type="ECO:0000256" key="3">
    <source>
        <dbReference type="ARBA" id="ARBA00011270"/>
    </source>
</evidence>
<dbReference type="CDD" id="cd04724">
    <property type="entry name" value="Tryptophan_synthase_alpha"/>
    <property type="match status" value="1"/>
</dbReference>
<evidence type="ECO:0000313" key="11">
    <source>
        <dbReference type="EMBL" id="SCB90130.1"/>
    </source>
</evidence>
<dbReference type="PANTHER" id="PTHR43406">
    <property type="entry name" value="TRYPTOPHAN SYNTHASE, ALPHA CHAIN"/>
    <property type="match status" value="1"/>
</dbReference>
<keyword evidence="5 9" id="KW-0822">Tryptophan biosynthesis</keyword>
<evidence type="ECO:0000256" key="2">
    <source>
        <dbReference type="ARBA" id="ARBA00004733"/>
    </source>
</evidence>
<dbReference type="GO" id="GO:0005829">
    <property type="term" value="C:cytosol"/>
    <property type="evidence" value="ECO:0007669"/>
    <property type="project" value="TreeGrafter"/>
</dbReference>
<evidence type="ECO:0000256" key="9">
    <source>
        <dbReference type="HAMAP-Rule" id="MF_00131"/>
    </source>
</evidence>
<comment type="function">
    <text evidence="1 9">The alpha subunit is responsible for the aldol cleavage of indoleglycerol phosphate to indole and glyceraldehyde 3-phosphate.</text>
</comment>
<accession>A0A1C4A6T8</accession>
<dbReference type="AlphaFoldDB" id="A0A1C4A6T8"/>
<evidence type="ECO:0000256" key="10">
    <source>
        <dbReference type="RuleBase" id="RU003662"/>
    </source>
</evidence>
<dbReference type="InterPro" id="IPR018204">
    <property type="entry name" value="Trp_synthase_alpha_AS"/>
</dbReference>
<gene>
    <name evidence="9" type="primary">trpA</name>
    <name evidence="11" type="ORF">GA0061074_10430</name>
</gene>
<dbReference type="InterPro" id="IPR011060">
    <property type="entry name" value="RibuloseP-bd_barrel"/>
</dbReference>
<comment type="catalytic activity">
    <reaction evidence="8 9">
        <text>(1S,2R)-1-C-(indol-3-yl)glycerol 3-phosphate + L-serine = D-glyceraldehyde 3-phosphate + L-tryptophan + H2O</text>
        <dbReference type="Rhea" id="RHEA:10532"/>
        <dbReference type="ChEBI" id="CHEBI:15377"/>
        <dbReference type="ChEBI" id="CHEBI:33384"/>
        <dbReference type="ChEBI" id="CHEBI:57912"/>
        <dbReference type="ChEBI" id="CHEBI:58866"/>
        <dbReference type="ChEBI" id="CHEBI:59776"/>
        <dbReference type="EC" id="4.2.1.20"/>
    </reaction>
</comment>
<dbReference type="EC" id="4.2.1.20" evidence="9"/>
<dbReference type="NCBIfam" id="TIGR00262">
    <property type="entry name" value="trpA"/>
    <property type="match status" value="1"/>
</dbReference>
<dbReference type="STRING" id="1505725.GA0061074_10430"/>
<evidence type="ECO:0000256" key="4">
    <source>
        <dbReference type="ARBA" id="ARBA00022605"/>
    </source>
</evidence>
<dbReference type="Proteomes" id="UP000199268">
    <property type="component" value="Unassembled WGS sequence"/>
</dbReference>
<dbReference type="SUPFAM" id="SSF51366">
    <property type="entry name" value="Ribulose-phoshate binding barrel"/>
    <property type="match status" value="1"/>
</dbReference>
<keyword evidence="7 9" id="KW-0456">Lyase</keyword>
<dbReference type="InterPro" id="IPR002028">
    <property type="entry name" value="Trp_synthase_suA"/>
</dbReference>
<reference evidence="12" key="1">
    <citation type="submission" date="2016-08" db="EMBL/GenBank/DDBJ databases">
        <authorList>
            <person name="Varghese N."/>
            <person name="Submissions Spin"/>
        </authorList>
    </citation>
    <scope>NUCLEOTIDE SEQUENCE [LARGE SCALE GENOMIC DNA]</scope>
    <source>
        <strain evidence="12">R-53094</strain>
    </source>
</reference>
<evidence type="ECO:0000256" key="6">
    <source>
        <dbReference type="ARBA" id="ARBA00023141"/>
    </source>
</evidence>
<evidence type="ECO:0000256" key="8">
    <source>
        <dbReference type="ARBA" id="ARBA00049047"/>
    </source>
</evidence>